<gene>
    <name evidence="2" type="ORF">SAMN04488071_2171</name>
</gene>
<evidence type="ECO:0000313" key="3">
    <source>
        <dbReference type="Proteomes" id="UP000183685"/>
    </source>
</evidence>
<proteinExistence type="predicted"/>
<protein>
    <submittedName>
        <fullName evidence="2">ABC-type amino acid transport substrate-binding protein</fullName>
    </submittedName>
</protein>
<keyword evidence="3" id="KW-1185">Reference proteome</keyword>
<evidence type="ECO:0000313" key="2">
    <source>
        <dbReference type="EMBL" id="SDE12308.1"/>
    </source>
</evidence>
<dbReference type="Proteomes" id="UP000183685">
    <property type="component" value="Unassembled WGS sequence"/>
</dbReference>
<dbReference type="STRING" id="637679.GCA_001550055_01686"/>
<evidence type="ECO:0000256" key="1">
    <source>
        <dbReference type="SAM" id="SignalP"/>
    </source>
</evidence>
<dbReference type="SUPFAM" id="SSF53850">
    <property type="entry name" value="Periplasmic binding protein-like II"/>
    <property type="match status" value="1"/>
</dbReference>
<keyword evidence="1" id="KW-0732">Signal</keyword>
<dbReference type="OrthoDB" id="7677491at2"/>
<organism evidence="2 3">
    <name type="scientific">Kordiimonas lacus</name>
    <dbReference type="NCBI Taxonomy" id="637679"/>
    <lineage>
        <taxon>Bacteria</taxon>
        <taxon>Pseudomonadati</taxon>
        <taxon>Pseudomonadota</taxon>
        <taxon>Alphaproteobacteria</taxon>
        <taxon>Kordiimonadales</taxon>
        <taxon>Kordiimonadaceae</taxon>
        <taxon>Kordiimonas</taxon>
    </lineage>
</organism>
<dbReference type="EMBL" id="FNAK01000004">
    <property type="protein sequence ID" value="SDE12308.1"/>
    <property type="molecule type" value="Genomic_DNA"/>
</dbReference>
<accession>A0A1G7ABH3</accession>
<feature type="chain" id="PRO_5010288743" evidence="1">
    <location>
        <begin position="25"/>
        <end position="266"/>
    </location>
</feature>
<sequence>MMRAAALSLGLLGLACAPLSFAHADGGAVAPAPAETSGDIYGTGWGMTLALDGTGFYNDVLNTVLHGMEAPKAYKPLPYKRAKVDFKSNVGSCLYPSDIGHMVKGREIEDPEAYIQAQPLIWVESHIFSRFDEPPLPSLEALEGRKVAYPNGSALPTVLEGYGAKFLPTTTETAKARMLIAGRVDHMSGSLPDNVFVFKTLGRPLPPYNPDLALIRVGVSLVCHDTPENREFVEGFNAALANLVASGDMAAVFGAAGVDLRFMPKS</sequence>
<dbReference type="AlphaFoldDB" id="A0A1G7ABH3"/>
<feature type="signal peptide" evidence="1">
    <location>
        <begin position="1"/>
        <end position="24"/>
    </location>
</feature>
<dbReference type="PROSITE" id="PS51257">
    <property type="entry name" value="PROKAR_LIPOPROTEIN"/>
    <property type="match status" value="1"/>
</dbReference>
<reference evidence="2 3" key="1">
    <citation type="submission" date="2016-10" db="EMBL/GenBank/DDBJ databases">
        <authorList>
            <person name="de Groot N.N."/>
        </authorList>
    </citation>
    <scope>NUCLEOTIDE SEQUENCE [LARGE SCALE GENOMIC DNA]</scope>
    <source>
        <strain evidence="2 3">CGMCC 1.9109</strain>
    </source>
</reference>
<dbReference type="RefSeq" id="WP_068303815.1">
    <property type="nucleotide sequence ID" value="NZ_FNAK01000004.1"/>
</dbReference>
<dbReference type="Gene3D" id="3.40.190.10">
    <property type="entry name" value="Periplasmic binding protein-like II"/>
    <property type="match status" value="2"/>
</dbReference>
<name>A0A1G7ABH3_9PROT</name>